<feature type="transmembrane region" description="Helical" evidence="1">
    <location>
        <begin position="7"/>
        <end position="28"/>
    </location>
</feature>
<organism evidence="3 4">
    <name type="scientific">Natrinema thermotolerans</name>
    <dbReference type="NCBI Taxonomy" id="121872"/>
    <lineage>
        <taxon>Archaea</taxon>
        <taxon>Methanobacteriati</taxon>
        <taxon>Methanobacteriota</taxon>
        <taxon>Stenosarchaea group</taxon>
        <taxon>Halobacteria</taxon>
        <taxon>Halobacteriales</taxon>
        <taxon>Natrialbaceae</taxon>
        <taxon>Natrinema</taxon>
    </lineage>
</organism>
<dbReference type="GeneID" id="84213645"/>
<dbReference type="AlphaFoldDB" id="A0AAF0PDT0"/>
<evidence type="ECO:0000313" key="4">
    <source>
        <dbReference type="Proteomes" id="UP001224926"/>
    </source>
</evidence>
<feature type="transmembrane region" description="Helical" evidence="1">
    <location>
        <begin position="95"/>
        <end position="115"/>
    </location>
</feature>
<feature type="transmembrane region" description="Helical" evidence="1">
    <location>
        <begin position="68"/>
        <end position="89"/>
    </location>
</feature>
<feature type="transmembrane region" description="Helical" evidence="1">
    <location>
        <begin position="34"/>
        <end position="56"/>
    </location>
</feature>
<keyword evidence="1" id="KW-0472">Membrane</keyword>
<dbReference type="Proteomes" id="UP001224926">
    <property type="component" value="Chromosome"/>
</dbReference>
<dbReference type="RefSeq" id="WP_006650158.1">
    <property type="nucleotide sequence ID" value="NZ_CP101873.1"/>
</dbReference>
<evidence type="ECO:0000313" key="3">
    <source>
        <dbReference type="EMBL" id="WMT09351.1"/>
    </source>
</evidence>
<reference evidence="3 4" key="1">
    <citation type="submission" date="2022-07" db="EMBL/GenBank/DDBJ databases">
        <title>Two temperate virus in Haloterrigena jeotgali A29.</title>
        <authorList>
            <person name="Deng X."/>
        </authorList>
    </citation>
    <scope>NUCLEOTIDE SEQUENCE [LARGE SCALE GENOMIC DNA]</scope>
    <source>
        <strain evidence="3 4">A29</strain>
    </source>
</reference>
<protein>
    <recommendedName>
        <fullName evidence="2">DUF8147 domain-containing protein</fullName>
    </recommendedName>
</protein>
<dbReference type="Pfam" id="PF26472">
    <property type="entry name" value="DUF8147"/>
    <property type="match status" value="1"/>
</dbReference>
<keyword evidence="4" id="KW-1185">Reference proteome</keyword>
<feature type="domain" description="DUF8147" evidence="2">
    <location>
        <begin position="3"/>
        <end position="116"/>
    </location>
</feature>
<dbReference type="GeneID" id="39861333"/>
<evidence type="ECO:0000256" key="1">
    <source>
        <dbReference type="SAM" id="Phobius"/>
    </source>
</evidence>
<dbReference type="EMBL" id="CP101873">
    <property type="protein sequence ID" value="WMT09351.1"/>
    <property type="molecule type" value="Genomic_DNA"/>
</dbReference>
<sequence length="125" mass="12551">MRVRTLGYAAAAGLATFLVVFVAVSELLLPYLEFSVLVGLPAGIGAGVLIAAVVLVQFGRNADGTPQPLALGLGTFGVTFLTVLVVALVLLRAGVIGSIVSATGIGIVGGLVVGIRARREKPPTG</sequence>
<dbReference type="InterPro" id="IPR058460">
    <property type="entry name" value="DUF8147"/>
</dbReference>
<accession>A0AAF0PDT0</accession>
<evidence type="ECO:0000259" key="2">
    <source>
        <dbReference type="Pfam" id="PF26472"/>
    </source>
</evidence>
<keyword evidence="1" id="KW-1133">Transmembrane helix</keyword>
<keyword evidence="1" id="KW-0812">Transmembrane</keyword>
<name>A0AAF0PDT0_9EURY</name>
<proteinExistence type="predicted"/>
<gene>
    <name evidence="3" type="ORF">NP511_06855</name>
</gene>